<name>A0A0V0GHG7_SOLCH</name>
<evidence type="ECO:0000313" key="1">
    <source>
        <dbReference type="EMBL" id="JAP07320.1"/>
    </source>
</evidence>
<accession>A0A0V0GHG7</accession>
<dbReference type="AlphaFoldDB" id="A0A0V0GHG7"/>
<dbReference type="EMBL" id="GEDG01039007">
    <property type="protein sequence ID" value="JAP07320.1"/>
    <property type="molecule type" value="Transcribed_RNA"/>
</dbReference>
<organism evidence="1">
    <name type="scientific">Solanum chacoense</name>
    <name type="common">Chaco potato</name>
    <dbReference type="NCBI Taxonomy" id="4108"/>
    <lineage>
        <taxon>Eukaryota</taxon>
        <taxon>Viridiplantae</taxon>
        <taxon>Streptophyta</taxon>
        <taxon>Embryophyta</taxon>
        <taxon>Tracheophyta</taxon>
        <taxon>Spermatophyta</taxon>
        <taxon>Magnoliopsida</taxon>
        <taxon>eudicotyledons</taxon>
        <taxon>Gunneridae</taxon>
        <taxon>Pentapetalae</taxon>
        <taxon>asterids</taxon>
        <taxon>lamiids</taxon>
        <taxon>Solanales</taxon>
        <taxon>Solanaceae</taxon>
        <taxon>Solanoideae</taxon>
        <taxon>Solaneae</taxon>
        <taxon>Solanum</taxon>
    </lineage>
</organism>
<feature type="non-terminal residue" evidence="1">
    <location>
        <position position="1"/>
    </location>
</feature>
<proteinExistence type="predicted"/>
<protein>
    <submittedName>
        <fullName evidence="1">Putative ovule protein</fullName>
    </submittedName>
</protein>
<sequence length="72" mass="8673">KQKNYPQQHHAEQPKLLVETFAYLLDIEGTHHILIEQYEHYGMVDQAEQQMLLVKMYAYLHDYEGTHYIPLE</sequence>
<reference evidence="1" key="1">
    <citation type="submission" date="2015-12" db="EMBL/GenBank/DDBJ databases">
        <title>Gene expression during late stages of embryo sac development: a critical building block for successful pollen-pistil interactions.</title>
        <authorList>
            <person name="Liu Y."/>
            <person name="Joly V."/>
            <person name="Sabar M."/>
            <person name="Matton D.P."/>
        </authorList>
    </citation>
    <scope>NUCLEOTIDE SEQUENCE</scope>
</reference>